<dbReference type="EMBL" id="LAQJ01000157">
    <property type="protein sequence ID" value="KKO19768.1"/>
    <property type="molecule type" value="Genomic_DNA"/>
</dbReference>
<accession>A0A0M2UUQ1</accession>
<keyword evidence="2" id="KW-0540">Nuclease</keyword>
<evidence type="ECO:0000313" key="6">
    <source>
        <dbReference type="Proteomes" id="UP000034954"/>
    </source>
</evidence>
<dbReference type="GO" id="GO:0004540">
    <property type="term" value="F:RNA nuclease activity"/>
    <property type="evidence" value="ECO:0007669"/>
    <property type="project" value="InterPro"/>
</dbReference>
<proteinExistence type="inferred from homology"/>
<evidence type="ECO:0000256" key="3">
    <source>
        <dbReference type="ARBA" id="ARBA00022801"/>
    </source>
</evidence>
<dbReference type="InterPro" id="IPR037038">
    <property type="entry name" value="HepT-like_sf"/>
</dbReference>
<evidence type="ECO:0000256" key="2">
    <source>
        <dbReference type="ARBA" id="ARBA00022722"/>
    </source>
</evidence>
<name>A0A0M2UUQ1_9BACT</name>
<keyword evidence="6" id="KW-1185">Reference proteome</keyword>
<dbReference type="InterPro" id="IPR008201">
    <property type="entry name" value="HepT-like"/>
</dbReference>
<reference evidence="5 6" key="1">
    <citation type="journal article" date="2013" name="BMC Microbiol.">
        <title>Identification of the type II cytochrome c maturation pathway in anammox bacteria by comparative genomics.</title>
        <authorList>
            <person name="Ferousi C."/>
            <person name="Speth D.R."/>
            <person name="Reimann J."/>
            <person name="Op den Camp H.J."/>
            <person name="Allen J.W."/>
            <person name="Keltjens J.T."/>
            <person name="Jetten M.S."/>
        </authorList>
    </citation>
    <scope>NUCLEOTIDE SEQUENCE [LARGE SCALE GENOMIC DNA]</scope>
    <source>
        <strain evidence="5">RU1</strain>
    </source>
</reference>
<evidence type="ECO:0000313" key="5">
    <source>
        <dbReference type="EMBL" id="KKO19768.1"/>
    </source>
</evidence>
<keyword evidence="1" id="KW-1277">Toxin-antitoxin system</keyword>
<dbReference type="InterPro" id="IPR052379">
    <property type="entry name" value="Type_VII_TA_RNase"/>
</dbReference>
<organism evidence="5 6">
    <name type="scientific">Candidatus Brocadia fulgida</name>
    <dbReference type="NCBI Taxonomy" id="380242"/>
    <lineage>
        <taxon>Bacteria</taxon>
        <taxon>Pseudomonadati</taxon>
        <taxon>Planctomycetota</taxon>
        <taxon>Candidatus Brocadiia</taxon>
        <taxon>Candidatus Brocadiales</taxon>
        <taxon>Candidatus Brocadiaceae</taxon>
        <taxon>Candidatus Brocadia</taxon>
    </lineage>
</organism>
<dbReference type="GO" id="GO:0110001">
    <property type="term" value="C:toxin-antitoxin complex"/>
    <property type="evidence" value="ECO:0007669"/>
    <property type="project" value="InterPro"/>
</dbReference>
<evidence type="ECO:0008006" key="7">
    <source>
        <dbReference type="Google" id="ProtNLM"/>
    </source>
</evidence>
<evidence type="ECO:0000256" key="4">
    <source>
        <dbReference type="ARBA" id="ARBA00024207"/>
    </source>
</evidence>
<dbReference type="GO" id="GO:0016787">
    <property type="term" value="F:hydrolase activity"/>
    <property type="evidence" value="ECO:0007669"/>
    <property type="project" value="UniProtKB-KW"/>
</dbReference>
<gene>
    <name evidence="5" type="ORF">BROFUL_01526</name>
</gene>
<dbReference type="AlphaFoldDB" id="A0A0M2UUQ1"/>
<comment type="caution">
    <text evidence="5">The sequence shown here is derived from an EMBL/GenBank/DDBJ whole genome shotgun (WGS) entry which is preliminary data.</text>
</comment>
<dbReference type="Pfam" id="PF01934">
    <property type="entry name" value="HepT-like"/>
    <property type="match status" value="1"/>
</dbReference>
<dbReference type="Gene3D" id="1.20.120.580">
    <property type="entry name" value="bsu32300-like"/>
    <property type="match status" value="1"/>
</dbReference>
<dbReference type="PANTHER" id="PTHR33397:SF5">
    <property type="entry name" value="RNASE YUTE-RELATED"/>
    <property type="match status" value="1"/>
</dbReference>
<feature type="non-terminal residue" evidence="5">
    <location>
        <position position="1"/>
    </location>
</feature>
<evidence type="ECO:0000256" key="1">
    <source>
        <dbReference type="ARBA" id="ARBA00022649"/>
    </source>
</evidence>
<comment type="similarity">
    <text evidence="4">Belongs to the HepT RNase toxin family.</text>
</comment>
<dbReference type="Proteomes" id="UP000034954">
    <property type="component" value="Unassembled WGS sequence"/>
</dbReference>
<protein>
    <recommendedName>
        <fullName evidence="7">DUF86 domain-containing protein</fullName>
    </recommendedName>
</protein>
<dbReference type="PANTHER" id="PTHR33397">
    <property type="entry name" value="UPF0331 PROTEIN YUTE"/>
    <property type="match status" value="1"/>
</dbReference>
<sequence>QLYIGGLFSGLHLTTLLKFLTNELADWNIYLELSWDEYQNDRVRRRSSEHWRENIVNASIDVVRILLASEKKSLPGTYREVLRSFMSFHEFDKNTVERSCEFARLRNIITHEYLDIRWEEIRNFVKNARPLFEYTIEYVKKNFSA</sequence>
<keyword evidence="3" id="KW-0378">Hydrolase</keyword>